<dbReference type="GO" id="GO:0016491">
    <property type="term" value="F:oxidoreductase activity"/>
    <property type="evidence" value="ECO:0007669"/>
    <property type="project" value="UniProtKB-KW"/>
</dbReference>
<comment type="cofactor">
    <cofactor evidence="1 4">
        <name>FAD</name>
        <dbReference type="ChEBI" id="CHEBI:57692"/>
    </cofactor>
</comment>
<proteinExistence type="inferred from homology"/>
<dbReference type="OrthoDB" id="5046242at2759"/>
<feature type="compositionally biased region" description="Basic and acidic residues" evidence="5">
    <location>
        <begin position="63"/>
        <end position="268"/>
    </location>
</feature>
<dbReference type="Gene3D" id="3.50.50.60">
    <property type="entry name" value="FAD/NAD(P)-binding domain"/>
    <property type="match status" value="1"/>
</dbReference>
<name>A0A9W7FDP8_9STRA</name>
<feature type="binding site" evidence="3">
    <location>
        <position position="340"/>
    </location>
    <ligand>
        <name>FAD</name>
        <dbReference type="ChEBI" id="CHEBI:57692"/>
    </ligand>
</feature>
<dbReference type="InterPro" id="IPR001613">
    <property type="entry name" value="Flavin_amine_oxidase"/>
</dbReference>
<comment type="caution">
    <text evidence="7">The sequence shown here is derived from an EMBL/GenBank/DDBJ whole genome shotgun (WGS) entry which is preliminary data.</text>
</comment>
<keyword evidence="8" id="KW-1185">Reference proteome</keyword>
<evidence type="ECO:0000256" key="5">
    <source>
        <dbReference type="SAM" id="MobiDB-lite"/>
    </source>
</evidence>
<dbReference type="SUPFAM" id="SSF51905">
    <property type="entry name" value="FAD/NAD(P)-binding domain"/>
    <property type="match status" value="1"/>
</dbReference>
<dbReference type="PRINTS" id="PR00757">
    <property type="entry name" value="AMINEOXDASEF"/>
</dbReference>
<keyword evidence="4" id="KW-0285">Flavoprotein</keyword>
<dbReference type="Pfam" id="PF01593">
    <property type="entry name" value="Amino_oxidase"/>
    <property type="match status" value="1"/>
</dbReference>
<feature type="region of interest" description="Disordered" evidence="5">
    <location>
        <begin position="35"/>
        <end position="268"/>
    </location>
</feature>
<evidence type="ECO:0000259" key="6">
    <source>
        <dbReference type="Pfam" id="PF01593"/>
    </source>
</evidence>
<keyword evidence="4" id="KW-0274">FAD</keyword>
<dbReference type="EC" id="1.4.3.-" evidence="4"/>
<evidence type="ECO:0000313" key="8">
    <source>
        <dbReference type="Proteomes" id="UP001165122"/>
    </source>
</evidence>
<reference evidence="8" key="1">
    <citation type="journal article" date="2023" name="Commun. Biol.">
        <title>Genome analysis of Parmales, the sister group of diatoms, reveals the evolutionary specialization of diatoms from phago-mixotrophs to photoautotrophs.</title>
        <authorList>
            <person name="Ban H."/>
            <person name="Sato S."/>
            <person name="Yoshikawa S."/>
            <person name="Yamada K."/>
            <person name="Nakamura Y."/>
            <person name="Ichinomiya M."/>
            <person name="Sato N."/>
            <person name="Blanc-Mathieu R."/>
            <person name="Endo H."/>
            <person name="Kuwata A."/>
            <person name="Ogata H."/>
        </authorList>
    </citation>
    <scope>NUCLEOTIDE SEQUENCE [LARGE SCALE GENOMIC DNA]</scope>
    <source>
        <strain evidence="8">NIES 3700</strain>
    </source>
</reference>
<protein>
    <recommendedName>
        <fullName evidence="4">Amine oxidase</fullName>
        <ecNumber evidence="4">1.4.3.-</ecNumber>
    </recommendedName>
</protein>
<evidence type="ECO:0000256" key="2">
    <source>
        <dbReference type="ARBA" id="ARBA00023002"/>
    </source>
</evidence>
<evidence type="ECO:0000256" key="4">
    <source>
        <dbReference type="RuleBase" id="RU362067"/>
    </source>
</evidence>
<evidence type="ECO:0000256" key="3">
    <source>
        <dbReference type="PIRSR" id="PIRSR601613-1"/>
    </source>
</evidence>
<accession>A0A9W7FDP8</accession>
<dbReference type="Proteomes" id="UP001165122">
    <property type="component" value="Unassembled WGS sequence"/>
</dbReference>
<dbReference type="EMBL" id="BRXW01000147">
    <property type="protein sequence ID" value="GMI10288.1"/>
    <property type="molecule type" value="Genomic_DNA"/>
</dbReference>
<sequence>MSRGGEDSEVVPLRKRDRVRRVYLRVKKLFKRLRRGHSSEDVVADQSKDQSSVDQGESEVVQEVDRVRSEVEESKRREESAMRLEEDRKRAEEILQRNIEREGREREEEKQQQLKEKLKEEQRELQLQREREERLERLERAEEEKGRSELEAKAKVESEAAEAEEKKKEQERERAVAEQVKEKEKEKETQEQAEAEERERERVAAEAKVAAEKKAEEERIVANEKAAAEKAAAEKAAAEKAAAEKAAAEKTAAEKVEQERVAAEKAEQERIAAEKAAAEKSEQERITAERAAAERAEQERVAAEKAEHDRIAAAEKAEEERIAKLPQKTVDVAIIGGGVSGLTAAKILKKKNPKLQIQVLEKQPTLGGRVNSDVTSSGFTLDRGFAVFIDSYPKSKKLLNIPKLKLQPFQPGAFVVTSEGWKDGKALGGDSGSPKISRVADPLRRPMDLFSAVLSPVGTLADKIRVIPLLYHVFKSSVDEIFEEEETSTLIALKERWGFSDQFICQFFQPFLQGIYLADLRDQSSRMFHFVFKCFAEGSACLPKGGMKAVPKQLEMDLSNYLTGMDIATECPVSGFEAFEDAYLVKSLKADGSKFNVKADKVVLATEASAAYEIMDTDGAARPPQRSVGCIYYSLGSEPPVKDPILVLNGEKEKGTLAKPINNLCFPSVVSPSYAPLGKHLCSVTVLGPTMDLFRKDDGAVDEEKLDAAVRSHLGKWFPEDAGAISGRWETLRVYDVQDAQPAQFANKYSANVNGGRKPNSMLGVELPANVVVAGDHQASATLNGALESAENAAKSLL</sequence>
<feature type="domain" description="Amine oxidase" evidence="6">
    <location>
        <begin position="339"/>
        <end position="797"/>
    </location>
</feature>
<keyword evidence="2 4" id="KW-0560">Oxidoreductase</keyword>
<dbReference type="Gene3D" id="3.90.660.20">
    <property type="entry name" value="Protoporphyrinogen oxidase, mitochondrial, domain 2"/>
    <property type="match status" value="1"/>
</dbReference>
<dbReference type="AlphaFoldDB" id="A0A9W7FDP8"/>
<dbReference type="InterPro" id="IPR002937">
    <property type="entry name" value="Amino_oxidase"/>
</dbReference>
<dbReference type="InterPro" id="IPR036188">
    <property type="entry name" value="FAD/NAD-bd_sf"/>
</dbReference>
<evidence type="ECO:0000256" key="1">
    <source>
        <dbReference type="ARBA" id="ARBA00001974"/>
    </source>
</evidence>
<evidence type="ECO:0000313" key="7">
    <source>
        <dbReference type="EMBL" id="GMI10288.1"/>
    </source>
</evidence>
<gene>
    <name evidence="7" type="ORF">TrLO_g6762</name>
</gene>
<dbReference type="PANTHER" id="PTHR42841">
    <property type="entry name" value="AMINE OXIDASE"/>
    <property type="match status" value="1"/>
</dbReference>
<organism evidence="7 8">
    <name type="scientific">Triparma laevis f. longispina</name>
    <dbReference type="NCBI Taxonomy" id="1714387"/>
    <lineage>
        <taxon>Eukaryota</taxon>
        <taxon>Sar</taxon>
        <taxon>Stramenopiles</taxon>
        <taxon>Ochrophyta</taxon>
        <taxon>Bolidophyceae</taxon>
        <taxon>Parmales</taxon>
        <taxon>Triparmaceae</taxon>
        <taxon>Triparma</taxon>
    </lineage>
</organism>
<comment type="similarity">
    <text evidence="4">Belongs to the flavin monoamine oxidase family.</text>
</comment>
<dbReference type="Gene3D" id="1.10.3110.10">
    <property type="entry name" value="protoporphyrinogen ix oxidase, domain 3"/>
    <property type="match status" value="1"/>
</dbReference>